<reference evidence="4" key="1">
    <citation type="journal article" date="2019" name="Int. J. Syst. Evol. Microbiol.">
        <title>The Global Catalogue of Microorganisms (GCM) 10K type strain sequencing project: providing services to taxonomists for standard genome sequencing and annotation.</title>
        <authorList>
            <consortium name="The Broad Institute Genomics Platform"/>
            <consortium name="The Broad Institute Genome Sequencing Center for Infectious Disease"/>
            <person name="Wu L."/>
            <person name="Ma J."/>
        </authorList>
    </citation>
    <scope>NUCLEOTIDE SEQUENCE [LARGE SCALE GENOMIC DNA]</scope>
    <source>
        <strain evidence="4">CECT 8531</strain>
    </source>
</reference>
<keyword evidence="4" id="KW-1185">Reference proteome</keyword>
<feature type="domain" description="Anti-sigma factor NepR" evidence="2">
    <location>
        <begin position="32"/>
        <end position="64"/>
    </location>
</feature>
<dbReference type="RefSeq" id="WP_381420572.1">
    <property type="nucleotide sequence ID" value="NZ_JBHSDH010000006.1"/>
</dbReference>
<dbReference type="InterPro" id="IPR041649">
    <property type="entry name" value="NepR"/>
</dbReference>
<name>A0ABV8RFH8_9SPHN</name>
<accession>A0ABV8RFH8</accession>
<comment type="caution">
    <text evidence="3">The sequence shown here is derived from an EMBL/GenBank/DDBJ whole genome shotgun (WGS) entry which is preliminary data.</text>
</comment>
<evidence type="ECO:0000256" key="1">
    <source>
        <dbReference type="SAM" id="MobiDB-lite"/>
    </source>
</evidence>
<evidence type="ECO:0000313" key="4">
    <source>
        <dbReference type="Proteomes" id="UP001595887"/>
    </source>
</evidence>
<feature type="region of interest" description="Disordered" evidence="1">
    <location>
        <begin position="1"/>
        <end position="33"/>
    </location>
</feature>
<proteinExistence type="predicted"/>
<dbReference type="EMBL" id="JBHSDH010000006">
    <property type="protein sequence ID" value="MFC4290971.1"/>
    <property type="molecule type" value="Genomic_DNA"/>
</dbReference>
<dbReference type="Proteomes" id="UP001595887">
    <property type="component" value="Unassembled WGS sequence"/>
</dbReference>
<evidence type="ECO:0000259" key="2">
    <source>
        <dbReference type="Pfam" id="PF18557"/>
    </source>
</evidence>
<sequence>MTDFGSDNGGTAAGRKSRKASGHKQVTEKEGAIGAGLRSLYQNVLEEPLPDEFLTLLDQLDSQDRPEAG</sequence>
<dbReference type="Pfam" id="PF18557">
    <property type="entry name" value="NepR"/>
    <property type="match status" value="1"/>
</dbReference>
<protein>
    <submittedName>
        <fullName evidence="3">NepR family anti-sigma factor</fullName>
    </submittedName>
</protein>
<gene>
    <name evidence="3" type="ORF">ACFOWX_00895</name>
</gene>
<organism evidence="3 4">
    <name type="scientific">Sphingorhabdus arenilitoris</name>
    <dbReference type="NCBI Taxonomy" id="1490041"/>
    <lineage>
        <taxon>Bacteria</taxon>
        <taxon>Pseudomonadati</taxon>
        <taxon>Pseudomonadota</taxon>
        <taxon>Alphaproteobacteria</taxon>
        <taxon>Sphingomonadales</taxon>
        <taxon>Sphingomonadaceae</taxon>
        <taxon>Sphingorhabdus</taxon>
    </lineage>
</organism>
<evidence type="ECO:0000313" key="3">
    <source>
        <dbReference type="EMBL" id="MFC4290971.1"/>
    </source>
</evidence>